<dbReference type="AlphaFoldDB" id="A0A852T566"/>
<dbReference type="PANTHER" id="PTHR43319">
    <property type="entry name" value="BETA-LACTAMASE-RELATED"/>
    <property type="match status" value="1"/>
</dbReference>
<organism evidence="2 3">
    <name type="scientific">Leifsonia soli</name>
    <dbReference type="NCBI Taxonomy" id="582665"/>
    <lineage>
        <taxon>Bacteria</taxon>
        <taxon>Bacillati</taxon>
        <taxon>Actinomycetota</taxon>
        <taxon>Actinomycetes</taxon>
        <taxon>Micrococcales</taxon>
        <taxon>Microbacteriaceae</taxon>
        <taxon>Leifsonia</taxon>
    </lineage>
</organism>
<dbReference type="Pfam" id="PF00144">
    <property type="entry name" value="Beta-lactamase"/>
    <property type="match status" value="1"/>
</dbReference>
<comment type="caution">
    <text evidence="2">The sequence shown here is derived from an EMBL/GenBank/DDBJ whole genome shotgun (WGS) entry which is preliminary data.</text>
</comment>
<dbReference type="InterPro" id="IPR012338">
    <property type="entry name" value="Beta-lactam/transpept-like"/>
</dbReference>
<sequence length="385" mass="40666">MTDVIEGTAQAGFDGVASAFADAFAGRPTMGAALSVRVDGRPVVQLWGGVKDERDGRPWTADTASVVFSCTKGVMSILVARLVQDGLLDYEAPVSRYWPEFAAAGKGGVTVAELLSHRAGLSALRERLTLDQALDWETVTGLLAAQEPLWAPGTGYAYHALTHGWLAGELVRRVTSTMPGAYLASIAAPWSDDLWIGLPADRTDRVAHLQASESQVEAGEQLEQAESPWTALAMTLGDAFPPELVTPEGGFNDPRVRAAQIPGAGGIATADALAALWSSTVAETDGVRVLDDDVLDAGLIPMSGGEPVFPTPGPWPRWARGFQLDSEARRYLGPSSLGHDGAGGQVAFADRDDRVGFAFVTNWMEAGADERATTIVAALKRALGR</sequence>
<proteinExistence type="predicted"/>
<dbReference type="Gene3D" id="3.40.710.10">
    <property type="entry name" value="DD-peptidase/beta-lactamase superfamily"/>
    <property type="match status" value="1"/>
</dbReference>
<name>A0A852T566_9MICO</name>
<accession>A0A852T566</accession>
<evidence type="ECO:0000313" key="3">
    <source>
        <dbReference type="Proteomes" id="UP000589620"/>
    </source>
</evidence>
<dbReference type="EMBL" id="JACCBJ010000001">
    <property type="protein sequence ID" value="NYD75965.1"/>
    <property type="molecule type" value="Genomic_DNA"/>
</dbReference>
<feature type="domain" description="Beta-lactamase-related" evidence="1">
    <location>
        <begin position="26"/>
        <end position="375"/>
    </location>
</feature>
<protein>
    <submittedName>
        <fullName evidence="2">CubicO group peptidase (Beta-lactamase class C family)</fullName>
    </submittedName>
</protein>
<dbReference type="Proteomes" id="UP000589620">
    <property type="component" value="Unassembled WGS sequence"/>
</dbReference>
<keyword evidence="3" id="KW-1185">Reference proteome</keyword>
<reference evidence="2 3" key="1">
    <citation type="submission" date="2020-07" db="EMBL/GenBank/DDBJ databases">
        <title>Sequencing the genomes of 1000 actinobacteria strains.</title>
        <authorList>
            <person name="Klenk H.-P."/>
        </authorList>
    </citation>
    <scope>NUCLEOTIDE SEQUENCE [LARGE SCALE GENOMIC DNA]</scope>
    <source>
        <strain evidence="2 3">DSM 23871</strain>
    </source>
</reference>
<dbReference type="PANTHER" id="PTHR43319:SF3">
    <property type="entry name" value="BETA-LACTAMASE-RELATED DOMAIN-CONTAINING PROTEIN"/>
    <property type="match status" value="1"/>
</dbReference>
<dbReference type="InterPro" id="IPR052907">
    <property type="entry name" value="Beta-lactamase/esterase"/>
</dbReference>
<evidence type="ECO:0000259" key="1">
    <source>
        <dbReference type="Pfam" id="PF00144"/>
    </source>
</evidence>
<evidence type="ECO:0000313" key="2">
    <source>
        <dbReference type="EMBL" id="NYD75965.1"/>
    </source>
</evidence>
<dbReference type="InterPro" id="IPR001466">
    <property type="entry name" value="Beta-lactam-related"/>
</dbReference>
<dbReference type="RefSeq" id="WP_179457732.1">
    <property type="nucleotide sequence ID" value="NZ_BAAAPX010000001.1"/>
</dbReference>
<gene>
    <name evidence="2" type="ORF">BJ963_003484</name>
</gene>
<dbReference type="SUPFAM" id="SSF56601">
    <property type="entry name" value="beta-lactamase/transpeptidase-like"/>
    <property type="match status" value="1"/>
</dbReference>